<keyword evidence="1" id="KW-0560">Oxidoreductase</keyword>
<protein>
    <submittedName>
        <fullName evidence="1">11-oxo-beta-amyrin 30-oxidase protein</fullName>
        <ecNumber evidence="1">1.14.14.115</ecNumber>
    </submittedName>
</protein>
<proteinExistence type="predicted"/>
<dbReference type="Proteomes" id="UP000827976">
    <property type="component" value="Chromosome 20"/>
</dbReference>
<comment type="caution">
    <text evidence="1">The sequence shown here is derived from an EMBL/GenBank/DDBJ whole genome shotgun (WGS) entry which is preliminary data.</text>
</comment>
<accession>A0ACB7TTI4</accession>
<dbReference type="EMBL" id="CM037030">
    <property type="protein sequence ID" value="KAH7651916.1"/>
    <property type="molecule type" value="Genomic_DNA"/>
</dbReference>
<dbReference type="EC" id="1.14.14.115" evidence="1"/>
<name>A0ACB7TTI4_DIOAL</name>
<sequence>MEDARSRPLPLHCHDIAPRVFPFFHNIIKDYGKISFTWLGPIPRVSLMEPKLMREILSKKFDQFTKPKSLTPLGKFIFQGLVGHEGEKWAKHRKIINPAFALENLKIMLPAFCISCAELIRKWDMMIPDEGYLELDVLPDIQNLTQDVISRTAFGSSYEEGRRIFQLLIEKLQLILPTSQSAYIPGFRLIRFLPTPFNKKISQVEKEMDRILKGIIEKRQKAMRMGESSKNDLLGVLLESNMKDGEESQGKSKNSGMTTEDVVEECKLFYLAGQETTSVLLTWTMILLGMYPNWQAKAREEILQVFGKNKPDMDGLSRLKIVTMILYEVLRLYPPASSLVREVRKTTEVGGIAYPAGVTFLLPILFIHHDTEFWGEDAKEFKPERFAEGISKASKVAGAFFPFGGGPRICIGQNFTLIEAKIGLSMILQHFSFELSASYIHAPCFDFTIQPQHGAQLRLGKL</sequence>
<gene>
    <name evidence="1" type="ORF">IHE45_20G088100</name>
</gene>
<reference evidence="2" key="1">
    <citation type="journal article" date="2022" name="Nat. Commun.">
        <title>Chromosome evolution and the genetic basis of agronomically important traits in greater yam.</title>
        <authorList>
            <person name="Bredeson J.V."/>
            <person name="Lyons J.B."/>
            <person name="Oniyinde I.O."/>
            <person name="Okereke N.R."/>
            <person name="Kolade O."/>
            <person name="Nnabue I."/>
            <person name="Nwadili C.O."/>
            <person name="Hribova E."/>
            <person name="Parker M."/>
            <person name="Nwogha J."/>
            <person name="Shu S."/>
            <person name="Carlson J."/>
            <person name="Kariba R."/>
            <person name="Muthemba S."/>
            <person name="Knop K."/>
            <person name="Barton G.J."/>
            <person name="Sherwood A.V."/>
            <person name="Lopez-Montes A."/>
            <person name="Asiedu R."/>
            <person name="Jamnadass R."/>
            <person name="Muchugi A."/>
            <person name="Goodstein D."/>
            <person name="Egesi C.N."/>
            <person name="Featherston J."/>
            <person name="Asfaw A."/>
            <person name="Simpson G.G."/>
            <person name="Dolezel J."/>
            <person name="Hendre P.S."/>
            <person name="Van Deynze A."/>
            <person name="Kumar P.L."/>
            <person name="Obidiegwu J.E."/>
            <person name="Bhattacharjee R."/>
            <person name="Rokhsar D.S."/>
        </authorList>
    </citation>
    <scope>NUCLEOTIDE SEQUENCE [LARGE SCALE GENOMIC DNA]</scope>
    <source>
        <strain evidence="2">cv. TDa95/00328</strain>
    </source>
</reference>
<evidence type="ECO:0000313" key="2">
    <source>
        <dbReference type="Proteomes" id="UP000827976"/>
    </source>
</evidence>
<keyword evidence="2" id="KW-1185">Reference proteome</keyword>
<organism evidence="1 2">
    <name type="scientific">Dioscorea alata</name>
    <name type="common">Purple yam</name>
    <dbReference type="NCBI Taxonomy" id="55571"/>
    <lineage>
        <taxon>Eukaryota</taxon>
        <taxon>Viridiplantae</taxon>
        <taxon>Streptophyta</taxon>
        <taxon>Embryophyta</taxon>
        <taxon>Tracheophyta</taxon>
        <taxon>Spermatophyta</taxon>
        <taxon>Magnoliopsida</taxon>
        <taxon>Liliopsida</taxon>
        <taxon>Dioscoreales</taxon>
        <taxon>Dioscoreaceae</taxon>
        <taxon>Dioscorea</taxon>
    </lineage>
</organism>
<evidence type="ECO:0000313" key="1">
    <source>
        <dbReference type="EMBL" id="KAH7651916.1"/>
    </source>
</evidence>